<proteinExistence type="predicted"/>
<gene>
    <name evidence="1" type="ORF">EHAR0213_LOCUS2367</name>
</gene>
<reference evidence="1" key="1">
    <citation type="submission" date="2021-01" db="EMBL/GenBank/DDBJ databases">
        <authorList>
            <person name="Corre E."/>
            <person name="Pelletier E."/>
            <person name="Niang G."/>
            <person name="Scheremetjew M."/>
            <person name="Finn R."/>
            <person name="Kale V."/>
            <person name="Holt S."/>
            <person name="Cochrane G."/>
            <person name="Meng A."/>
            <person name="Brown T."/>
            <person name="Cohen L."/>
        </authorList>
    </citation>
    <scope>NUCLEOTIDE SEQUENCE</scope>
    <source>
        <strain evidence="1">FSP1.4</strain>
    </source>
</reference>
<protein>
    <submittedName>
        <fullName evidence="1">Uncharacterized protein</fullName>
    </submittedName>
</protein>
<evidence type="ECO:0000313" key="1">
    <source>
        <dbReference type="EMBL" id="CAE0343460.1"/>
    </source>
</evidence>
<sequence length="139" mass="16444">MNAADDHGSELLDSDDKPKRWGKERDKLMFFLLTGLSNQYGVPISELAYPLSISDSTHYKMLLNLKRKMQWVGTTRQILKRICLLKSNSKLSVRDKRKLRKLIRDQIDEDCLDFNKILYEFPCKDVAEIKRMYLQFQLK</sequence>
<organism evidence="1">
    <name type="scientific">Euplotes harpa</name>
    <dbReference type="NCBI Taxonomy" id="151035"/>
    <lineage>
        <taxon>Eukaryota</taxon>
        <taxon>Sar</taxon>
        <taxon>Alveolata</taxon>
        <taxon>Ciliophora</taxon>
        <taxon>Intramacronucleata</taxon>
        <taxon>Spirotrichea</taxon>
        <taxon>Hypotrichia</taxon>
        <taxon>Euplotida</taxon>
        <taxon>Euplotidae</taxon>
        <taxon>Euplotes</taxon>
    </lineage>
</organism>
<dbReference type="AlphaFoldDB" id="A0A7S3J389"/>
<dbReference type="EMBL" id="HBII01005247">
    <property type="protein sequence ID" value="CAE0343460.1"/>
    <property type="molecule type" value="Transcribed_RNA"/>
</dbReference>
<accession>A0A7S3J389</accession>
<name>A0A7S3J389_9SPIT</name>